<feature type="domain" description="Glycosyl transferase family 1" evidence="3">
    <location>
        <begin position="239"/>
        <end position="400"/>
    </location>
</feature>
<proteinExistence type="predicted"/>
<organism evidence="4 5">
    <name type="scientific">Silvibacterium dinghuense</name>
    <dbReference type="NCBI Taxonomy" id="1560006"/>
    <lineage>
        <taxon>Bacteria</taxon>
        <taxon>Pseudomonadati</taxon>
        <taxon>Acidobacteriota</taxon>
        <taxon>Terriglobia</taxon>
        <taxon>Terriglobales</taxon>
        <taxon>Acidobacteriaceae</taxon>
        <taxon>Silvibacterium</taxon>
    </lineage>
</organism>
<sequence length="433" mass="48314">MTGESGNDTANYTMVLPVRHFRIDEGTVAVESAFAEHLRMMRTRIGAGARQLVVASPGMSRAAYEAGKQGFAVIDERAEQVAFCMLFADEAALSTAGKLRLLRPVMKTLSGLVKQSICIHSGLSWDVWLPFEFVSIVLGVMAKRRTVFVVDIDYRNSAWMSYRTGDWSLRSYLLCKYVYDVARSLQVWIAARYCSLVLLKGKKMVADFGAGRPNVKAILDASHSERNIIDRESVERKLEELRDPARPLKLIYFGRLIAYKGIDRCLRAVAAARNAGANITLDIIGGGPQADELQALARELHAEGFVAFHGAMQFGQEFFRVLYPFHLLLAAPLREDTPRSALDAMAAGIPYLAFDTYYYRELLESGGGRVVPWPDTDAMARMLIHLASNREEVAQMVEAAIVFAQANTQEIWLERRMEWTLSSVLQNDTVTVG</sequence>
<dbReference type="Gene3D" id="3.40.50.2000">
    <property type="entry name" value="Glycogen Phosphorylase B"/>
    <property type="match status" value="1"/>
</dbReference>
<dbReference type="Pfam" id="PF00534">
    <property type="entry name" value="Glycos_transf_1"/>
    <property type="match status" value="1"/>
</dbReference>
<gene>
    <name evidence="4" type="ORF">ESZ00_02085</name>
</gene>
<keyword evidence="1" id="KW-0328">Glycosyltransferase</keyword>
<evidence type="ECO:0000256" key="1">
    <source>
        <dbReference type="ARBA" id="ARBA00022676"/>
    </source>
</evidence>
<dbReference type="PANTHER" id="PTHR12526">
    <property type="entry name" value="GLYCOSYLTRANSFERASE"/>
    <property type="match status" value="1"/>
</dbReference>
<evidence type="ECO:0000256" key="2">
    <source>
        <dbReference type="ARBA" id="ARBA00022679"/>
    </source>
</evidence>
<keyword evidence="5" id="KW-1185">Reference proteome</keyword>
<evidence type="ECO:0000313" key="5">
    <source>
        <dbReference type="Proteomes" id="UP000290253"/>
    </source>
</evidence>
<dbReference type="GO" id="GO:0016757">
    <property type="term" value="F:glycosyltransferase activity"/>
    <property type="evidence" value="ECO:0007669"/>
    <property type="project" value="UniProtKB-KW"/>
</dbReference>
<dbReference type="SUPFAM" id="SSF53756">
    <property type="entry name" value="UDP-Glycosyltransferase/glycogen phosphorylase"/>
    <property type="match status" value="1"/>
</dbReference>
<dbReference type="InterPro" id="IPR001296">
    <property type="entry name" value="Glyco_trans_1"/>
</dbReference>
<dbReference type="RefSeq" id="WP_129206541.1">
    <property type="nucleotide sequence ID" value="NZ_BMGU01000001.1"/>
</dbReference>
<dbReference type="OrthoDB" id="9765330at2"/>
<evidence type="ECO:0000259" key="3">
    <source>
        <dbReference type="Pfam" id="PF00534"/>
    </source>
</evidence>
<dbReference type="AlphaFoldDB" id="A0A4V1NVQ7"/>
<dbReference type="Proteomes" id="UP000290253">
    <property type="component" value="Unassembled WGS sequence"/>
</dbReference>
<dbReference type="PANTHER" id="PTHR12526:SF629">
    <property type="entry name" value="TEICHURONIC ACID BIOSYNTHESIS GLYCOSYLTRANSFERASE TUAH-RELATED"/>
    <property type="match status" value="1"/>
</dbReference>
<evidence type="ECO:0000313" key="4">
    <source>
        <dbReference type="EMBL" id="RXS96762.1"/>
    </source>
</evidence>
<protein>
    <submittedName>
        <fullName evidence="4">Glycosyltransferase</fullName>
    </submittedName>
</protein>
<accession>A0A4V1NVQ7</accession>
<name>A0A4V1NVQ7_9BACT</name>
<keyword evidence="2 4" id="KW-0808">Transferase</keyword>
<comment type="caution">
    <text evidence="4">The sequence shown here is derived from an EMBL/GenBank/DDBJ whole genome shotgun (WGS) entry which is preliminary data.</text>
</comment>
<reference evidence="4 5" key="1">
    <citation type="journal article" date="2016" name="Int. J. Syst. Evol. Microbiol.">
        <title>Acidipila dinghuensis sp. nov., an acidobacterium isolated from forest soil.</title>
        <authorList>
            <person name="Jiang Y.W."/>
            <person name="Wang J."/>
            <person name="Chen M.H."/>
            <person name="Lv Y.Y."/>
            <person name="Qiu L.H."/>
        </authorList>
    </citation>
    <scope>NUCLEOTIDE SEQUENCE [LARGE SCALE GENOMIC DNA]</scope>
    <source>
        <strain evidence="4 5">DHOF10</strain>
    </source>
</reference>
<dbReference type="EMBL" id="SDMK01000001">
    <property type="protein sequence ID" value="RXS96762.1"/>
    <property type="molecule type" value="Genomic_DNA"/>
</dbReference>